<comment type="caution">
    <text evidence="1">The sequence shown here is derived from an EMBL/GenBank/DDBJ whole genome shotgun (WGS) entry which is preliminary data.</text>
</comment>
<dbReference type="Proteomes" id="UP001208570">
    <property type="component" value="Unassembled WGS sequence"/>
</dbReference>
<feature type="non-terminal residue" evidence="1">
    <location>
        <position position="1"/>
    </location>
</feature>
<sequence length="211" mass="23702">NPDDVRRILKSAAWTIEEIAKDFSRHAKDIDTLEATMAGQSLPEVVSSHIDVLHKFGYLVESAAQKGICDFISMQMLLDRMQFMGNDGFGESRCSNAYGMTRKYVNKKNLGNWIRNFGDAIRKDMYCIVEDINALSKRMTSLKDLAESNMKPSLRDLYIGLSTIMADEGILEDEIDHFHKAIKVVVNAIDAQIEKAPVIIKSIPKDDQSGN</sequence>
<evidence type="ECO:0000313" key="2">
    <source>
        <dbReference type="Proteomes" id="UP001208570"/>
    </source>
</evidence>
<reference evidence="1" key="1">
    <citation type="journal article" date="2023" name="Mol. Biol. Evol.">
        <title>Third-Generation Sequencing Reveals the Adaptive Role of the Epigenome in Three Deep-Sea Polychaetes.</title>
        <authorList>
            <person name="Perez M."/>
            <person name="Aroh O."/>
            <person name="Sun Y."/>
            <person name="Lan Y."/>
            <person name="Juniper S.K."/>
            <person name="Young C.R."/>
            <person name="Angers B."/>
            <person name="Qian P.Y."/>
        </authorList>
    </citation>
    <scope>NUCLEOTIDE SEQUENCE</scope>
    <source>
        <strain evidence="1">P08H-3</strain>
    </source>
</reference>
<dbReference type="EMBL" id="JAODUP010001140">
    <property type="protein sequence ID" value="KAK2141204.1"/>
    <property type="molecule type" value="Genomic_DNA"/>
</dbReference>
<accession>A0AAD9MSB0</accession>
<dbReference type="AlphaFoldDB" id="A0AAD9MSB0"/>
<keyword evidence="2" id="KW-1185">Reference proteome</keyword>
<protein>
    <submittedName>
        <fullName evidence="1">Uncharacterized protein</fullName>
    </submittedName>
</protein>
<name>A0AAD9MSB0_9ANNE</name>
<organism evidence="1 2">
    <name type="scientific">Paralvinella palmiformis</name>
    <dbReference type="NCBI Taxonomy" id="53620"/>
    <lineage>
        <taxon>Eukaryota</taxon>
        <taxon>Metazoa</taxon>
        <taxon>Spiralia</taxon>
        <taxon>Lophotrochozoa</taxon>
        <taxon>Annelida</taxon>
        <taxon>Polychaeta</taxon>
        <taxon>Sedentaria</taxon>
        <taxon>Canalipalpata</taxon>
        <taxon>Terebellida</taxon>
        <taxon>Terebelliformia</taxon>
        <taxon>Alvinellidae</taxon>
        <taxon>Paralvinella</taxon>
    </lineage>
</organism>
<gene>
    <name evidence="1" type="ORF">LSH36_1140g00010</name>
</gene>
<proteinExistence type="predicted"/>
<evidence type="ECO:0000313" key="1">
    <source>
        <dbReference type="EMBL" id="KAK2141204.1"/>
    </source>
</evidence>